<accession>A0ABY5KKK4</accession>
<dbReference type="SUPFAM" id="SSF46894">
    <property type="entry name" value="C-terminal effector domain of the bipartite response regulators"/>
    <property type="match status" value="1"/>
</dbReference>
<dbReference type="PANTHER" id="PTHR43214">
    <property type="entry name" value="TWO-COMPONENT RESPONSE REGULATOR"/>
    <property type="match status" value="1"/>
</dbReference>
<dbReference type="InterPro" id="IPR000792">
    <property type="entry name" value="Tscrpt_reg_LuxR_C"/>
</dbReference>
<evidence type="ECO:0000259" key="4">
    <source>
        <dbReference type="PROSITE" id="PS50043"/>
    </source>
</evidence>
<dbReference type="Proteomes" id="UP001316384">
    <property type="component" value="Chromosome"/>
</dbReference>
<dbReference type="Pfam" id="PF00196">
    <property type="entry name" value="GerE"/>
    <property type="match status" value="1"/>
</dbReference>
<evidence type="ECO:0000256" key="1">
    <source>
        <dbReference type="ARBA" id="ARBA00023015"/>
    </source>
</evidence>
<dbReference type="Gene3D" id="3.40.50.2300">
    <property type="match status" value="1"/>
</dbReference>
<dbReference type="RefSeq" id="WP_227576346.1">
    <property type="nucleotide sequence ID" value="NZ_CP101987.1"/>
</dbReference>
<dbReference type="PRINTS" id="PR00038">
    <property type="entry name" value="HTHLUXR"/>
</dbReference>
<proteinExistence type="predicted"/>
<dbReference type="SMART" id="SM00421">
    <property type="entry name" value="HTH_LUXR"/>
    <property type="match status" value="1"/>
</dbReference>
<dbReference type="EMBL" id="CP101987">
    <property type="protein sequence ID" value="UUI71011.1"/>
    <property type="molecule type" value="Genomic_DNA"/>
</dbReference>
<keyword evidence="6" id="KW-1185">Reference proteome</keyword>
<evidence type="ECO:0000256" key="3">
    <source>
        <dbReference type="ARBA" id="ARBA00023163"/>
    </source>
</evidence>
<gene>
    <name evidence="5" type="ORF">NP048_14595</name>
</gene>
<dbReference type="CDD" id="cd06170">
    <property type="entry name" value="LuxR_C_like"/>
    <property type="match status" value="1"/>
</dbReference>
<keyword evidence="1" id="KW-0805">Transcription regulation</keyword>
<evidence type="ECO:0000313" key="6">
    <source>
        <dbReference type="Proteomes" id="UP001316384"/>
    </source>
</evidence>
<evidence type="ECO:0000313" key="5">
    <source>
        <dbReference type="EMBL" id="UUI71011.1"/>
    </source>
</evidence>
<dbReference type="PROSITE" id="PS50043">
    <property type="entry name" value="HTH_LUXR_2"/>
    <property type="match status" value="1"/>
</dbReference>
<protein>
    <submittedName>
        <fullName evidence="5">Response regulator transcription factor</fullName>
    </submittedName>
</protein>
<keyword evidence="3" id="KW-0804">Transcription</keyword>
<keyword evidence="2" id="KW-0238">DNA-binding</keyword>
<name>A0ABY5KKK4_9CELL</name>
<sequence>MTTASVHTLRPLESVHTAGVSLHLRVAVQGGDALTRAGLRAVMDTLADVQVEHVDVEQPADLAQAEVVVVVLEAVTARAVDAVRRLAARPGCRPVLVVGEVSTEAVALVVQAGAVGVLRRREATAEAVGALLHAVASGEAVVPVALLAALLPQTASEPTSAPPRAAGHVLALTGVNDRERSVLRLLGEGADTREIARRLSYSERTVKVVVQDLTRRFGLRNRTHAVAYAVRHGLI</sequence>
<reference evidence="5 6" key="1">
    <citation type="submission" date="2022-07" db="EMBL/GenBank/DDBJ databases">
        <title>Novel species in genus cellulomonas.</title>
        <authorList>
            <person name="Ye L."/>
        </authorList>
    </citation>
    <scope>NUCLEOTIDE SEQUENCE [LARGE SCALE GENOMIC DNA]</scope>
    <source>
        <strain evidence="6">zg-B89</strain>
    </source>
</reference>
<feature type="domain" description="HTH luxR-type" evidence="4">
    <location>
        <begin position="165"/>
        <end position="233"/>
    </location>
</feature>
<dbReference type="InterPro" id="IPR039420">
    <property type="entry name" value="WalR-like"/>
</dbReference>
<organism evidence="5 6">
    <name type="scientific">Cellulomonas xiejunii</name>
    <dbReference type="NCBI Taxonomy" id="2968083"/>
    <lineage>
        <taxon>Bacteria</taxon>
        <taxon>Bacillati</taxon>
        <taxon>Actinomycetota</taxon>
        <taxon>Actinomycetes</taxon>
        <taxon>Micrococcales</taxon>
        <taxon>Cellulomonadaceae</taxon>
        <taxon>Cellulomonas</taxon>
    </lineage>
</organism>
<evidence type="ECO:0000256" key="2">
    <source>
        <dbReference type="ARBA" id="ARBA00023125"/>
    </source>
</evidence>
<dbReference type="PANTHER" id="PTHR43214:SF24">
    <property type="entry name" value="TRANSCRIPTIONAL REGULATORY PROTEIN NARL-RELATED"/>
    <property type="match status" value="1"/>
</dbReference>
<dbReference type="InterPro" id="IPR016032">
    <property type="entry name" value="Sig_transdc_resp-reg_C-effctor"/>
</dbReference>